<proteinExistence type="predicted"/>
<protein>
    <submittedName>
        <fullName evidence="1">Uncharacterized protein</fullName>
    </submittedName>
</protein>
<accession>A0A9P6MNJ3</accession>
<comment type="caution">
    <text evidence="1">The sequence shown here is derived from an EMBL/GenBank/DDBJ whole genome shotgun (WGS) entry which is preliminary data.</text>
</comment>
<dbReference type="Proteomes" id="UP000703661">
    <property type="component" value="Unassembled WGS sequence"/>
</dbReference>
<name>A0A9P6MNJ3_9FUNG</name>
<sequence length="101" mass="11444">MRAIFNKKILTQLAVPPPLPDPGIDDAAVLKAVRLRINNKLEDASKELWGIDRKLRLMFENLLEFLPEKVDRSISEVTFTVNYVAPVLNCILKIDGKTNVQ</sequence>
<evidence type="ECO:0000313" key="2">
    <source>
        <dbReference type="Proteomes" id="UP000703661"/>
    </source>
</evidence>
<dbReference type="EMBL" id="JAAAID010002032">
    <property type="protein sequence ID" value="KAG0008126.1"/>
    <property type="molecule type" value="Genomic_DNA"/>
</dbReference>
<organism evidence="1 2">
    <name type="scientific">Entomortierella chlamydospora</name>
    <dbReference type="NCBI Taxonomy" id="101097"/>
    <lineage>
        <taxon>Eukaryota</taxon>
        <taxon>Fungi</taxon>
        <taxon>Fungi incertae sedis</taxon>
        <taxon>Mucoromycota</taxon>
        <taxon>Mortierellomycotina</taxon>
        <taxon>Mortierellomycetes</taxon>
        <taxon>Mortierellales</taxon>
        <taxon>Mortierellaceae</taxon>
        <taxon>Entomortierella</taxon>
    </lineage>
</organism>
<keyword evidence="2" id="KW-1185">Reference proteome</keyword>
<gene>
    <name evidence="1" type="ORF">BGZ80_003827</name>
</gene>
<reference evidence="1" key="1">
    <citation type="journal article" date="2020" name="Fungal Divers.">
        <title>Resolving the Mortierellaceae phylogeny through synthesis of multi-gene phylogenetics and phylogenomics.</title>
        <authorList>
            <person name="Vandepol N."/>
            <person name="Liber J."/>
            <person name="Desiro A."/>
            <person name="Na H."/>
            <person name="Kennedy M."/>
            <person name="Barry K."/>
            <person name="Grigoriev I.V."/>
            <person name="Miller A.N."/>
            <person name="O'Donnell K."/>
            <person name="Stajich J.E."/>
            <person name="Bonito G."/>
        </authorList>
    </citation>
    <scope>NUCLEOTIDE SEQUENCE</scope>
    <source>
        <strain evidence="1">NRRL 2769</strain>
    </source>
</reference>
<dbReference type="AlphaFoldDB" id="A0A9P6MNJ3"/>
<evidence type="ECO:0000313" key="1">
    <source>
        <dbReference type="EMBL" id="KAG0008126.1"/>
    </source>
</evidence>